<dbReference type="EMBL" id="CM017326">
    <property type="protein sequence ID" value="KAE8076479.1"/>
    <property type="molecule type" value="Genomic_DNA"/>
</dbReference>
<name>A0A5N6RCE1_9ROSI</name>
<keyword evidence="3" id="KW-1185">Reference proteome</keyword>
<dbReference type="AlphaFoldDB" id="A0A5N6RCE1"/>
<feature type="domain" description="Amidase" evidence="1">
    <location>
        <begin position="20"/>
        <end position="69"/>
    </location>
</feature>
<accession>A0A5N6RCE1</accession>
<dbReference type="InterPro" id="IPR023631">
    <property type="entry name" value="Amidase_dom"/>
</dbReference>
<evidence type="ECO:0000313" key="3">
    <source>
        <dbReference type="Proteomes" id="UP000327013"/>
    </source>
</evidence>
<sequence length="193" mass="21023">MNNLYVSLLVLNRLNQKVLAIIGSDTGGSVRVPASYCGILGFRPSHDAISTAGVIPMAQSFDTVGHLVKHAVLGDYAKDKVPSLKPFTSNGNADQDYNIPSLAALSSAMRLLQRHEFKINHGEWVSTVKPDLGPAIAERAREALMPTDGNMDICHSVKIEFRTALTAHLGLLSLSFSTFKCSRNLRICFMEIP</sequence>
<reference evidence="2 3" key="1">
    <citation type="submission" date="2019-06" db="EMBL/GenBank/DDBJ databases">
        <title>A chromosomal-level reference genome of Carpinus fangiana (Coryloideae, Betulaceae).</title>
        <authorList>
            <person name="Yang X."/>
            <person name="Wang Z."/>
            <person name="Zhang L."/>
            <person name="Hao G."/>
            <person name="Liu J."/>
            <person name="Yang Y."/>
        </authorList>
    </citation>
    <scope>NUCLEOTIDE SEQUENCE [LARGE SCALE GENOMIC DNA]</scope>
    <source>
        <strain evidence="2">Cfa_2016G</strain>
        <tissue evidence="2">Leaf</tissue>
    </source>
</reference>
<dbReference type="InterPro" id="IPR036928">
    <property type="entry name" value="AS_sf"/>
</dbReference>
<evidence type="ECO:0000259" key="1">
    <source>
        <dbReference type="Pfam" id="PF01425"/>
    </source>
</evidence>
<evidence type="ECO:0000313" key="2">
    <source>
        <dbReference type="EMBL" id="KAE8076479.1"/>
    </source>
</evidence>
<dbReference type="Gene3D" id="3.90.1300.10">
    <property type="entry name" value="Amidase signature (AS) domain"/>
    <property type="match status" value="1"/>
</dbReference>
<dbReference type="OrthoDB" id="245563at2759"/>
<dbReference type="SUPFAM" id="SSF75304">
    <property type="entry name" value="Amidase signature (AS) enzymes"/>
    <property type="match status" value="1"/>
</dbReference>
<organism evidence="2 3">
    <name type="scientific">Carpinus fangiana</name>
    <dbReference type="NCBI Taxonomy" id="176857"/>
    <lineage>
        <taxon>Eukaryota</taxon>
        <taxon>Viridiplantae</taxon>
        <taxon>Streptophyta</taxon>
        <taxon>Embryophyta</taxon>
        <taxon>Tracheophyta</taxon>
        <taxon>Spermatophyta</taxon>
        <taxon>Magnoliopsida</taxon>
        <taxon>eudicotyledons</taxon>
        <taxon>Gunneridae</taxon>
        <taxon>Pentapetalae</taxon>
        <taxon>rosids</taxon>
        <taxon>fabids</taxon>
        <taxon>Fagales</taxon>
        <taxon>Betulaceae</taxon>
        <taxon>Carpinus</taxon>
    </lineage>
</organism>
<gene>
    <name evidence="2" type="ORF">FH972_015126</name>
</gene>
<dbReference type="PANTHER" id="PTHR46310">
    <property type="entry name" value="AMIDASE 1"/>
    <property type="match status" value="1"/>
</dbReference>
<protein>
    <recommendedName>
        <fullName evidence="1">Amidase domain-containing protein</fullName>
    </recommendedName>
</protein>
<dbReference type="Pfam" id="PF01425">
    <property type="entry name" value="Amidase"/>
    <property type="match status" value="1"/>
</dbReference>
<proteinExistence type="predicted"/>
<dbReference type="Proteomes" id="UP000327013">
    <property type="component" value="Chromosome 6"/>
</dbReference>
<dbReference type="PANTHER" id="PTHR46310:SF7">
    <property type="entry name" value="AMIDASE 1"/>
    <property type="match status" value="1"/>
</dbReference>